<gene>
    <name evidence="1" type="ORF">JOC58_002893</name>
</gene>
<sequence length="160" mass="19301">MGTSAYIIMDRKKFTTERLLSDTIIATFHTDLMLTLNNDKDYSEEGEFLCTTLNISDKLVVENGKSFIYYVHATNYPYLTFYDHEEVGLDPSRDLCQVGYIEEIYDVQEIIFEFIYEYLKLNPEDYFWIPDYDWVYSWEDMQHLKSLPYDPQWCYKNPKY</sequence>
<reference evidence="1 2" key="1">
    <citation type="submission" date="2023-07" db="EMBL/GenBank/DDBJ databases">
        <title>Genomic Encyclopedia of Type Strains, Phase IV (KMG-IV): sequencing the most valuable type-strain genomes for metagenomic binning, comparative biology and taxonomic classification.</title>
        <authorList>
            <person name="Goeker M."/>
        </authorList>
    </citation>
    <scope>NUCLEOTIDE SEQUENCE [LARGE SCALE GENOMIC DNA]</scope>
    <source>
        <strain evidence="1 2">DSM 22170</strain>
    </source>
</reference>
<dbReference type="RefSeq" id="WP_188773410.1">
    <property type="nucleotide sequence ID" value="NZ_BMMB01000001.1"/>
</dbReference>
<dbReference type="EMBL" id="JAVDQH010000011">
    <property type="protein sequence ID" value="MDR6244995.1"/>
    <property type="molecule type" value="Genomic_DNA"/>
</dbReference>
<evidence type="ECO:0000313" key="1">
    <source>
        <dbReference type="EMBL" id="MDR6244995.1"/>
    </source>
</evidence>
<protein>
    <submittedName>
        <fullName evidence="1">Uncharacterized protein</fullName>
    </submittedName>
</protein>
<proteinExistence type="predicted"/>
<organism evidence="1 2">
    <name type="scientific">Paenibacillus hunanensis</name>
    <dbReference type="NCBI Taxonomy" id="539262"/>
    <lineage>
        <taxon>Bacteria</taxon>
        <taxon>Bacillati</taxon>
        <taxon>Bacillota</taxon>
        <taxon>Bacilli</taxon>
        <taxon>Bacillales</taxon>
        <taxon>Paenibacillaceae</taxon>
        <taxon>Paenibacillus</taxon>
    </lineage>
</organism>
<evidence type="ECO:0000313" key="2">
    <source>
        <dbReference type="Proteomes" id="UP001185028"/>
    </source>
</evidence>
<comment type="caution">
    <text evidence="1">The sequence shown here is derived from an EMBL/GenBank/DDBJ whole genome shotgun (WGS) entry which is preliminary data.</text>
</comment>
<accession>A0ABU1J0E9</accession>
<keyword evidence="2" id="KW-1185">Reference proteome</keyword>
<dbReference type="Proteomes" id="UP001185028">
    <property type="component" value="Unassembled WGS sequence"/>
</dbReference>
<name>A0ABU1J0E9_9BACL</name>